<dbReference type="SMART" id="SM00984">
    <property type="entry name" value="UDPG_MGDP_dh_C"/>
    <property type="match status" value="1"/>
</dbReference>
<dbReference type="Proteomes" id="UP000196587">
    <property type="component" value="Unassembled WGS sequence"/>
</dbReference>
<dbReference type="PIRSF" id="PIRSF500134">
    <property type="entry name" value="UDPglc_DH_bac"/>
    <property type="match status" value="1"/>
</dbReference>
<dbReference type="InterPro" id="IPR014027">
    <property type="entry name" value="UDP-Glc/GDP-Man_DH_C"/>
</dbReference>
<dbReference type="Gene3D" id="1.20.5.170">
    <property type="match status" value="1"/>
</dbReference>
<feature type="binding site" evidence="10">
    <location>
        <position position="86"/>
    </location>
    <ligand>
        <name>NAD(+)</name>
        <dbReference type="ChEBI" id="CHEBI:57540"/>
    </ligand>
</feature>
<evidence type="ECO:0000313" key="15">
    <source>
        <dbReference type="Proteomes" id="UP000285159"/>
    </source>
</evidence>
<keyword evidence="5 7" id="KW-0520">NAD</keyword>
<reference evidence="13 15" key="3">
    <citation type="submission" date="2018-08" db="EMBL/GenBank/DDBJ databases">
        <title>A genome reference for cultivated species of the human gut microbiota.</title>
        <authorList>
            <person name="Zou Y."/>
            <person name="Xue W."/>
            <person name="Luo G."/>
        </authorList>
    </citation>
    <scope>NUCLEOTIDE SEQUENCE [LARGE SCALE GENOMIC DNA]</scope>
    <source>
        <strain evidence="13 15">AF19-1AC</strain>
    </source>
</reference>
<feature type="binding site" evidence="9">
    <location>
        <position position="209"/>
    </location>
    <ligand>
        <name>substrate</name>
    </ligand>
</feature>
<feature type="binding site" evidence="9">
    <location>
        <begin position="256"/>
        <end position="260"/>
    </location>
    <ligand>
        <name>substrate</name>
    </ligand>
</feature>
<dbReference type="Pfam" id="PF03721">
    <property type="entry name" value="UDPG_MGDP_dh_N"/>
    <property type="match status" value="1"/>
</dbReference>
<dbReference type="InterPro" id="IPR017476">
    <property type="entry name" value="UDP-Glc/GDP-Man"/>
</dbReference>
<evidence type="ECO:0000256" key="10">
    <source>
        <dbReference type="PIRSR" id="PIRSR500134-3"/>
    </source>
</evidence>
<gene>
    <name evidence="12" type="ORF">B5F24_01040</name>
    <name evidence="13" type="ORF">DWX38_10175</name>
</gene>
<dbReference type="SUPFAM" id="SSF52413">
    <property type="entry name" value="UDP-glucose/GDP-mannose dehydrogenase C-terminal domain"/>
    <property type="match status" value="1"/>
</dbReference>
<reference evidence="14" key="1">
    <citation type="submission" date="2017-04" db="EMBL/GenBank/DDBJ databases">
        <title>Function of individual gut microbiota members based on whole genome sequencing of pure cultures obtained from chicken caecum.</title>
        <authorList>
            <person name="Medvecky M."/>
            <person name="Cejkova D."/>
            <person name="Polansky O."/>
            <person name="Karasova D."/>
            <person name="Kubasova T."/>
            <person name="Cizek A."/>
            <person name="Rychlik I."/>
        </authorList>
    </citation>
    <scope>NUCLEOTIDE SEQUENCE [LARGE SCALE GENOMIC DNA]</scope>
    <source>
        <strain evidence="14">An189</strain>
    </source>
</reference>
<dbReference type="Proteomes" id="UP000285159">
    <property type="component" value="Unassembled WGS sequence"/>
</dbReference>
<dbReference type="SUPFAM" id="SSF48179">
    <property type="entry name" value="6-phosphogluconate dehydrogenase C-terminal domain-like"/>
    <property type="match status" value="1"/>
</dbReference>
<dbReference type="EC" id="1.1.1.22" evidence="3 7"/>
<feature type="binding site" evidence="10">
    <location>
        <position position="124"/>
    </location>
    <ligand>
        <name>NAD(+)</name>
        <dbReference type="ChEBI" id="CHEBI:57540"/>
    </ligand>
</feature>
<organism evidence="12 14">
    <name type="scientific">Bacteroides clarus</name>
    <dbReference type="NCBI Taxonomy" id="626929"/>
    <lineage>
        <taxon>Bacteria</taxon>
        <taxon>Pseudomonadati</taxon>
        <taxon>Bacteroidota</taxon>
        <taxon>Bacteroidia</taxon>
        <taxon>Bacteroidales</taxon>
        <taxon>Bacteroidaceae</taxon>
        <taxon>Bacteroides</taxon>
    </lineage>
</organism>
<evidence type="ECO:0000256" key="7">
    <source>
        <dbReference type="PIRNR" id="PIRNR000124"/>
    </source>
</evidence>
<keyword evidence="4 7" id="KW-0560">Oxidoreductase</keyword>
<dbReference type="GO" id="GO:0000271">
    <property type="term" value="P:polysaccharide biosynthetic process"/>
    <property type="evidence" value="ECO:0007669"/>
    <property type="project" value="InterPro"/>
</dbReference>
<dbReference type="PIRSF" id="PIRSF000124">
    <property type="entry name" value="UDPglc_GDPman_dh"/>
    <property type="match status" value="1"/>
</dbReference>
<dbReference type="InterPro" id="IPR008927">
    <property type="entry name" value="6-PGluconate_DH-like_C_sf"/>
</dbReference>
<dbReference type="InterPro" id="IPR036220">
    <property type="entry name" value="UDP-Glc/GDP-Man_DH_C_sf"/>
</dbReference>
<dbReference type="UniPathway" id="UPA00038">
    <property type="reaction ID" value="UER00491"/>
</dbReference>
<comment type="caution">
    <text evidence="12">The sequence shown here is derived from an EMBL/GenBank/DDBJ whole genome shotgun (WGS) entry which is preliminary data.</text>
</comment>
<feature type="binding site" evidence="10">
    <location>
        <position position="30"/>
    </location>
    <ligand>
        <name>NAD(+)</name>
        <dbReference type="ChEBI" id="CHEBI:57540"/>
    </ligand>
</feature>
<name>A0A1Y4JVG6_9BACE</name>
<feature type="binding site" evidence="9">
    <location>
        <position position="323"/>
    </location>
    <ligand>
        <name>substrate</name>
    </ligand>
</feature>
<dbReference type="InterPro" id="IPR001732">
    <property type="entry name" value="UDP-Glc/GDP-Man_DH_N"/>
</dbReference>
<protein>
    <recommendedName>
        <fullName evidence="3 7">UDP-glucose 6-dehydrogenase</fullName>
        <ecNumber evidence="3 7">1.1.1.22</ecNumber>
    </recommendedName>
</protein>
<dbReference type="GO" id="GO:0051287">
    <property type="term" value="F:NAD binding"/>
    <property type="evidence" value="ECO:0007669"/>
    <property type="project" value="InterPro"/>
</dbReference>
<dbReference type="GO" id="GO:0003979">
    <property type="term" value="F:UDP-glucose 6-dehydrogenase activity"/>
    <property type="evidence" value="ECO:0007669"/>
    <property type="project" value="UniProtKB-EC"/>
</dbReference>
<evidence type="ECO:0000313" key="14">
    <source>
        <dbReference type="Proteomes" id="UP000196587"/>
    </source>
</evidence>
<dbReference type="Pfam" id="PF03720">
    <property type="entry name" value="UDPG_MGDP_dh_C"/>
    <property type="match status" value="1"/>
</dbReference>
<dbReference type="GO" id="GO:0006065">
    <property type="term" value="P:UDP-glucuronate biosynthetic process"/>
    <property type="evidence" value="ECO:0007669"/>
    <property type="project" value="UniProtKB-UniPathway"/>
</dbReference>
<evidence type="ECO:0000313" key="12">
    <source>
        <dbReference type="EMBL" id="OUP36507.1"/>
    </source>
</evidence>
<dbReference type="NCBIfam" id="TIGR03026">
    <property type="entry name" value="NDP-sugDHase"/>
    <property type="match status" value="1"/>
</dbReference>
<evidence type="ECO:0000259" key="11">
    <source>
        <dbReference type="SMART" id="SM00984"/>
    </source>
</evidence>
<dbReference type="InterPro" id="IPR014026">
    <property type="entry name" value="UDP-Glc/GDP-Man_DH_dimer"/>
</dbReference>
<dbReference type="InterPro" id="IPR036291">
    <property type="entry name" value="NAD(P)-bd_dom_sf"/>
</dbReference>
<feature type="binding site" evidence="9">
    <location>
        <position position="264"/>
    </location>
    <ligand>
        <name>substrate</name>
    </ligand>
</feature>
<feature type="binding site" evidence="10">
    <location>
        <position position="35"/>
    </location>
    <ligand>
        <name>NAD(+)</name>
        <dbReference type="ChEBI" id="CHEBI:57540"/>
    </ligand>
</feature>
<evidence type="ECO:0000256" key="8">
    <source>
        <dbReference type="PIRSR" id="PIRSR500134-1"/>
    </source>
</evidence>
<evidence type="ECO:0000256" key="9">
    <source>
        <dbReference type="PIRSR" id="PIRSR500134-2"/>
    </source>
</evidence>
<comment type="catalytic activity">
    <reaction evidence="6 7">
        <text>UDP-alpha-D-glucose + 2 NAD(+) + H2O = UDP-alpha-D-glucuronate + 2 NADH + 3 H(+)</text>
        <dbReference type="Rhea" id="RHEA:23596"/>
        <dbReference type="ChEBI" id="CHEBI:15377"/>
        <dbReference type="ChEBI" id="CHEBI:15378"/>
        <dbReference type="ChEBI" id="CHEBI:57540"/>
        <dbReference type="ChEBI" id="CHEBI:57945"/>
        <dbReference type="ChEBI" id="CHEBI:58052"/>
        <dbReference type="ChEBI" id="CHEBI:58885"/>
        <dbReference type="EC" id="1.1.1.22"/>
    </reaction>
</comment>
<dbReference type="PANTHER" id="PTHR43750">
    <property type="entry name" value="UDP-GLUCOSE 6-DEHYDROGENASE TUAD"/>
    <property type="match status" value="1"/>
</dbReference>
<feature type="binding site" evidence="10">
    <location>
        <position position="270"/>
    </location>
    <ligand>
        <name>NAD(+)</name>
        <dbReference type="ChEBI" id="CHEBI:57540"/>
    </ligand>
</feature>
<feature type="binding site" evidence="9">
    <location>
        <begin position="157"/>
        <end position="160"/>
    </location>
    <ligand>
        <name>substrate</name>
    </ligand>
</feature>
<dbReference type="Pfam" id="PF00984">
    <property type="entry name" value="UDPG_MGDP_dh"/>
    <property type="match status" value="1"/>
</dbReference>
<feature type="active site" description="Nucleophile" evidence="8">
    <location>
        <position position="267"/>
    </location>
</feature>
<evidence type="ECO:0000256" key="1">
    <source>
        <dbReference type="ARBA" id="ARBA00004701"/>
    </source>
</evidence>
<evidence type="ECO:0000256" key="5">
    <source>
        <dbReference type="ARBA" id="ARBA00023027"/>
    </source>
</evidence>
<dbReference type="InterPro" id="IPR028357">
    <property type="entry name" value="UDPglc_DH_bac"/>
</dbReference>
<evidence type="ECO:0000256" key="6">
    <source>
        <dbReference type="ARBA" id="ARBA00047473"/>
    </source>
</evidence>
<evidence type="ECO:0000313" key="13">
    <source>
        <dbReference type="EMBL" id="RGT32225.1"/>
    </source>
</evidence>
<dbReference type="AlphaFoldDB" id="A0A1Y4JVG6"/>
<evidence type="ECO:0000256" key="4">
    <source>
        <dbReference type="ARBA" id="ARBA00023002"/>
    </source>
</evidence>
<evidence type="ECO:0000256" key="2">
    <source>
        <dbReference type="ARBA" id="ARBA00006601"/>
    </source>
</evidence>
<feature type="binding site" evidence="10">
    <location>
        <position position="160"/>
    </location>
    <ligand>
        <name>NAD(+)</name>
        <dbReference type="ChEBI" id="CHEBI:57540"/>
    </ligand>
</feature>
<dbReference type="Gene3D" id="3.40.50.720">
    <property type="entry name" value="NAD(P)-binding Rossmann-like Domain"/>
    <property type="match status" value="2"/>
</dbReference>
<proteinExistence type="inferred from homology"/>
<feature type="binding site" evidence="10">
    <location>
        <position position="330"/>
    </location>
    <ligand>
        <name>NAD(+)</name>
        <dbReference type="ChEBI" id="CHEBI:57540"/>
    </ligand>
</feature>
<dbReference type="PANTHER" id="PTHR43750:SF1">
    <property type="entry name" value="GDP-MANNOSE 6-DEHYDROGENASE"/>
    <property type="match status" value="1"/>
</dbReference>
<accession>A0A1Y4JVG6</accession>
<reference evidence="12" key="2">
    <citation type="journal article" date="2018" name="BMC Genomics">
        <title>Whole genome sequencing and function prediction of 133 gut anaerobes isolated from chicken caecum in pure cultures.</title>
        <authorList>
            <person name="Medvecky M."/>
            <person name="Cejkova D."/>
            <person name="Polansky O."/>
            <person name="Karasova D."/>
            <person name="Kubasova T."/>
            <person name="Cizek A."/>
            <person name="Rychlik I."/>
        </authorList>
    </citation>
    <scope>NUCLEOTIDE SEQUENCE</scope>
    <source>
        <strain evidence="12">An189</strain>
    </source>
</reference>
<comment type="pathway">
    <text evidence="1">Nucleotide-sugar biosynthesis; UDP-alpha-D-glucuronate biosynthesis; UDP-alpha-D-glucuronate from UDP-alpha-D-glucose: step 1/1.</text>
</comment>
<dbReference type="RefSeq" id="WP_087411917.1">
    <property type="nucleotide sequence ID" value="NZ_CABIZW010000001.1"/>
</dbReference>
<dbReference type="SUPFAM" id="SSF51735">
    <property type="entry name" value="NAD(P)-binding Rossmann-fold domains"/>
    <property type="match status" value="1"/>
</dbReference>
<sequence>MNISFFGLGYVGCVGMGCLAQNGHKVIGVDISPEKIKNINEGIPTIVEVGIGEIIKEQHLQGRISATHDYMEAVKESDISFVCVGTPSTNKGHLDLSYIYQTAKEIGEALKEKNGFHVIVIRSTVFPGTNKKVSEIIEGISGKTRNVHFAVVSNPEFLREGTAVKDYMNPPLTVIGTDCEKARDIMTELYAPMAAPLEIVPIEVAEMIKYVNNSYHALKVVFANEIGRICKSCGIDSHEVMRIFCMDKQLNISPYYFKPGFAYGGSCLPKDLKALKTMAHDLYVEAPVLNAIENSNQYHIENTIEWIQTIGYKKIGVLGLSFKAGTDDMRNSPIINVIETLHGKGYEIKIYDKNVSLARLIGKNKSVITEKLPHLNSMLQDDMESLVKWAEIIIIANSDEAFKAIKIRKGQTVIDLVRIKELEGENGYKGICW</sequence>
<feature type="domain" description="UDP-glucose/GDP-mannose dehydrogenase C-terminal" evidence="11">
    <location>
        <begin position="316"/>
        <end position="422"/>
    </location>
</feature>
<dbReference type="EMBL" id="NFKE01000001">
    <property type="protein sequence ID" value="OUP36507.1"/>
    <property type="molecule type" value="Genomic_DNA"/>
</dbReference>
<comment type="similarity">
    <text evidence="2 7">Belongs to the UDP-glucose/GDP-mannose dehydrogenase family.</text>
</comment>
<evidence type="ECO:0000256" key="3">
    <source>
        <dbReference type="ARBA" id="ARBA00012954"/>
    </source>
</evidence>
<dbReference type="EMBL" id="QRWP01000008">
    <property type="protein sequence ID" value="RGT32225.1"/>
    <property type="molecule type" value="Genomic_DNA"/>
</dbReference>